<name>A0A8J2SSA6_9STRA</name>
<dbReference type="OrthoDB" id="194640at2759"/>
<dbReference type="EMBL" id="CAKKNE010000004">
    <property type="protein sequence ID" value="CAH0373696.1"/>
    <property type="molecule type" value="Genomic_DNA"/>
</dbReference>
<proteinExistence type="predicted"/>
<keyword evidence="1" id="KW-0175">Coiled coil</keyword>
<feature type="coiled-coil region" evidence="1">
    <location>
        <begin position="26"/>
        <end position="137"/>
    </location>
</feature>
<dbReference type="AlphaFoldDB" id="A0A8J2SSA6"/>
<dbReference type="Proteomes" id="UP000789595">
    <property type="component" value="Unassembled WGS sequence"/>
</dbReference>
<reference evidence="2" key="1">
    <citation type="submission" date="2021-11" db="EMBL/GenBank/DDBJ databases">
        <authorList>
            <consortium name="Genoscope - CEA"/>
            <person name="William W."/>
        </authorList>
    </citation>
    <scope>NUCLEOTIDE SEQUENCE</scope>
</reference>
<gene>
    <name evidence="2" type="ORF">PECAL_4P09230</name>
</gene>
<evidence type="ECO:0000313" key="2">
    <source>
        <dbReference type="EMBL" id="CAH0373696.1"/>
    </source>
</evidence>
<sequence>MRAPEEADVTSDHDYERKWLQISHELDKLQISYRRLQSVNESLKRQIEALNKQQITYVAERKEAERNAHQAELRVELLGQNALIDQRVREGQIKRLRIVEHQMNEVLANSRNERNQRVKAEEKTANLTKALNRERAQRLHDLHLNFRVVGDSLSAMKRERLMEERCLSSERDAELVTRNCNLLETAVTTHHSVDSRSICTQAQQEHAIEWGRAKRLLLKSLVQEMRKDAQNTCFEKEYPQKELHRLPSNLITSTVIPGRAVKTNKRSPSLRNLLPPLP</sequence>
<comment type="caution">
    <text evidence="2">The sequence shown here is derived from an EMBL/GenBank/DDBJ whole genome shotgun (WGS) entry which is preliminary data.</text>
</comment>
<evidence type="ECO:0000256" key="1">
    <source>
        <dbReference type="SAM" id="Coils"/>
    </source>
</evidence>
<keyword evidence="3" id="KW-1185">Reference proteome</keyword>
<accession>A0A8J2SSA6</accession>
<protein>
    <submittedName>
        <fullName evidence="2">Uncharacterized protein</fullName>
    </submittedName>
</protein>
<evidence type="ECO:0000313" key="3">
    <source>
        <dbReference type="Proteomes" id="UP000789595"/>
    </source>
</evidence>
<organism evidence="2 3">
    <name type="scientific">Pelagomonas calceolata</name>
    <dbReference type="NCBI Taxonomy" id="35677"/>
    <lineage>
        <taxon>Eukaryota</taxon>
        <taxon>Sar</taxon>
        <taxon>Stramenopiles</taxon>
        <taxon>Ochrophyta</taxon>
        <taxon>Pelagophyceae</taxon>
        <taxon>Pelagomonadales</taxon>
        <taxon>Pelagomonadaceae</taxon>
        <taxon>Pelagomonas</taxon>
    </lineage>
</organism>